<dbReference type="PATRIC" id="fig|1423811.3.peg.802"/>
<feature type="domain" description="Zinc-ribbon" evidence="3">
    <location>
        <begin position="6"/>
        <end position="28"/>
    </location>
</feature>
<dbReference type="InterPro" id="IPR026870">
    <property type="entry name" value="Zinc_ribbon_dom"/>
</dbReference>
<accession>A0A0R1IXM3</accession>
<evidence type="ECO:0000256" key="2">
    <source>
        <dbReference type="SAM" id="Phobius"/>
    </source>
</evidence>
<organism evidence="4 5">
    <name type="scientific">Companilactobacillus tucceti DSM 20183</name>
    <dbReference type="NCBI Taxonomy" id="1423811"/>
    <lineage>
        <taxon>Bacteria</taxon>
        <taxon>Bacillati</taxon>
        <taxon>Bacillota</taxon>
        <taxon>Bacilli</taxon>
        <taxon>Lactobacillales</taxon>
        <taxon>Lactobacillaceae</taxon>
        <taxon>Companilactobacillus</taxon>
    </lineage>
</organism>
<dbReference type="Proteomes" id="UP000050929">
    <property type="component" value="Unassembled WGS sequence"/>
</dbReference>
<dbReference type="OrthoDB" id="2168731at2"/>
<name>A0A0R1IXM3_9LACO</name>
<proteinExistence type="predicted"/>
<dbReference type="EMBL" id="AZDG01000018">
    <property type="protein sequence ID" value="KRK64016.1"/>
    <property type="molecule type" value="Genomic_DNA"/>
</dbReference>
<protein>
    <recommendedName>
        <fullName evidence="3">Zinc-ribbon domain-containing protein</fullName>
    </recommendedName>
</protein>
<feature type="compositionally biased region" description="Acidic residues" evidence="1">
    <location>
        <begin position="277"/>
        <end position="291"/>
    </location>
</feature>
<dbReference type="PANTHER" id="PTHR40038:SF1">
    <property type="entry name" value="MEMBRANE-ASSOCIATED PROTEIN TCAA"/>
    <property type="match status" value="1"/>
</dbReference>
<dbReference type="RefSeq" id="WP_057766624.1">
    <property type="nucleotide sequence ID" value="NZ_AZDG01000018.1"/>
</dbReference>
<comment type="caution">
    <text evidence="4">The sequence shown here is derived from an EMBL/GenBank/DDBJ whole genome shotgun (WGS) entry which is preliminary data.</text>
</comment>
<feature type="transmembrane region" description="Helical" evidence="2">
    <location>
        <begin position="67"/>
        <end position="88"/>
    </location>
</feature>
<keyword evidence="2" id="KW-1133">Transmembrane helix</keyword>
<feature type="compositionally biased region" description="Low complexity" evidence="1">
    <location>
        <begin position="42"/>
        <end position="57"/>
    </location>
</feature>
<evidence type="ECO:0000313" key="5">
    <source>
        <dbReference type="Proteomes" id="UP000050929"/>
    </source>
</evidence>
<sequence>MNDKEFCPNCGKPVSKSDDFCQNCGYALKQYRENNKEDSITQPKQTENHQQTQQNTPITHNKKKSPLIPIILVVVILIAAYLGGNWYFSKSRQSQVLSDNMTSGVTSRMASAAVTESGSKISESDLKPLSNLYIKDSSTSEQVKNSILKDSQSTNFKVAEVGKYLGLFPKYKIVIVKQAIEIETNIDNPSFKLNGKSISSRNDDGEYKLSKRIPGLYKVSVSGKKTKQVIVPVAGEADEYTINEANISDDDEDDVSTTEQPARTSRSSRRTYTPSKDDEDEYYEPSDDDETFLGSWTNDTSTVTFNDDGTYSLDDKTGTYKVNSWHGDQVSITYYEDGKSGPGWTATYTLDDDSLELNSNHMTWYR</sequence>
<feature type="region of interest" description="Disordered" evidence="1">
    <location>
        <begin position="245"/>
        <end position="295"/>
    </location>
</feature>
<gene>
    <name evidence="4" type="ORF">FC72_GL000791</name>
</gene>
<dbReference type="AlphaFoldDB" id="A0A0R1IXM3"/>
<evidence type="ECO:0000313" key="4">
    <source>
        <dbReference type="EMBL" id="KRK64016.1"/>
    </source>
</evidence>
<keyword evidence="5" id="KW-1185">Reference proteome</keyword>
<dbReference type="STRING" id="1423811.FC72_GL000791"/>
<feature type="region of interest" description="Disordered" evidence="1">
    <location>
        <begin position="36"/>
        <end position="61"/>
    </location>
</feature>
<keyword evidence="2" id="KW-0812">Transmembrane</keyword>
<reference evidence="4 5" key="1">
    <citation type="journal article" date="2015" name="Genome Announc.">
        <title>Expanding the biotechnology potential of lactobacilli through comparative genomics of 213 strains and associated genera.</title>
        <authorList>
            <person name="Sun Z."/>
            <person name="Harris H.M."/>
            <person name="McCann A."/>
            <person name="Guo C."/>
            <person name="Argimon S."/>
            <person name="Zhang W."/>
            <person name="Yang X."/>
            <person name="Jeffery I.B."/>
            <person name="Cooney J.C."/>
            <person name="Kagawa T.F."/>
            <person name="Liu W."/>
            <person name="Song Y."/>
            <person name="Salvetti E."/>
            <person name="Wrobel A."/>
            <person name="Rasinkangas P."/>
            <person name="Parkhill J."/>
            <person name="Rea M.C."/>
            <person name="O'Sullivan O."/>
            <person name="Ritari J."/>
            <person name="Douillard F.P."/>
            <person name="Paul Ross R."/>
            <person name="Yang R."/>
            <person name="Briner A.E."/>
            <person name="Felis G.E."/>
            <person name="de Vos W.M."/>
            <person name="Barrangou R."/>
            <person name="Klaenhammer T.R."/>
            <person name="Caufield P.W."/>
            <person name="Cui Y."/>
            <person name="Zhang H."/>
            <person name="O'Toole P.W."/>
        </authorList>
    </citation>
    <scope>NUCLEOTIDE SEQUENCE [LARGE SCALE GENOMIC DNA]</scope>
    <source>
        <strain evidence="4 5">DSM 20183</strain>
    </source>
</reference>
<dbReference type="Pfam" id="PF13240">
    <property type="entry name" value="Zn_Ribbon_1"/>
    <property type="match status" value="1"/>
</dbReference>
<dbReference type="PANTHER" id="PTHR40038">
    <property type="entry name" value="MEMBRANE-ASSOCIATED PROTEIN TCAA"/>
    <property type="match status" value="1"/>
</dbReference>
<feature type="compositionally biased region" description="Acidic residues" evidence="1">
    <location>
        <begin position="245"/>
        <end position="256"/>
    </location>
</feature>
<keyword evidence="2" id="KW-0472">Membrane</keyword>
<evidence type="ECO:0000256" key="1">
    <source>
        <dbReference type="SAM" id="MobiDB-lite"/>
    </source>
</evidence>
<evidence type="ECO:0000259" key="3">
    <source>
        <dbReference type="Pfam" id="PF13240"/>
    </source>
</evidence>